<accession>A0A163ZFE8</accession>
<comment type="caution">
    <text evidence="2">The sequence shown here is derived from an EMBL/GenBank/DDBJ whole genome shotgun (WGS) entry which is preliminary data.</text>
</comment>
<protein>
    <recommendedName>
        <fullName evidence="1">N-acyl amino acid synthase FeeM catalytic core domain-containing protein</fullName>
    </recommendedName>
</protein>
<keyword evidence="3" id="KW-1185">Reference proteome</keyword>
<gene>
    <name evidence="2" type="ORF">A4A58_07950</name>
</gene>
<dbReference type="STRING" id="943830.A4A58_07950"/>
<evidence type="ECO:0000313" key="3">
    <source>
        <dbReference type="Proteomes" id="UP000076574"/>
    </source>
</evidence>
<evidence type="ECO:0000313" key="2">
    <source>
        <dbReference type="EMBL" id="KZD23415.1"/>
    </source>
</evidence>
<evidence type="ECO:0000259" key="1">
    <source>
        <dbReference type="Pfam" id="PF21926"/>
    </source>
</evidence>
<feature type="domain" description="N-acyl amino acid synthase FeeM catalytic core" evidence="1">
    <location>
        <begin position="33"/>
        <end position="192"/>
    </location>
</feature>
<dbReference type="OrthoDB" id="9812697at2"/>
<organism evidence="2 3">
    <name type="scientific">Tardiphaga robiniae</name>
    <dbReference type="NCBI Taxonomy" id="943830"/>
    <lineage>
        <taxon>Bacteria</taxon>
        <taxon>Pseudomonadati</taxon>
        <taxon>Pseudomonadota</taxon>
        <taxon>Alphaproteobacteria</taxon>
        <taxon>Hyphomicrobiales</taxon>
        <taxon>Nitrobacteraceae</taxon>
        <taxon>Tardiphaga</taxon>
    </lineage>
</organism>
<dbReference type="InterPro" id="IPR054597">
    <property type="entry name" value="FeeM_cat"/>
</dbReference>
<dbReference type="Pfam" id="PF21926">
    <property type="entry name" value="FeeM"/>
    <property type="match status" value="1"/>
</dbReference>
<sequence>MASADQATEASKRSDILDRVDYRLAETEAEKEAIYSLRYRAYLHEGAIEPRADRRLADRFDDLPNSWTFGIFVDGELASSLRVSVATPDNPETPAVDAFGDLLRPELDKGKIIVDPNRFVADPNNRTKFPELPYMTVRLGYVACGYFKADIGTATVRAEHRAFYRKVFLQTPMCEPRPYPTLTKPLCLMAADYASVRERIFMRYPHFRSSLFEQRALFERKSEPLAPDLHSSEFHIAQAAVLPRS</sequence>
<dbReference type="EMBL" id="LVYV01000012">
    <property type="protein sequence ID" value="KZD23415.1"/>
    <property type="molecule type" value="Genomic_DNA"/>
</dbReference>
<dbReference type="Gene3D" id="3.40.630.30">
    <property type="match status" value="1"/>
</dbReference>
<dbReference type="SUPFAM" id="SSF55729">
    <property type="entry name" value="Acyl-CoA N-acyltransferases (Nat)"/>
    <property type="match status" value="1"/>
</dbReference>
<dbReference type="InterPro" id="IPR016181">
    <property type="entry name" value="Acyl_CoA_acyltransferase"/>
</dbReference>
<proteinExistence type="predicted"/>
<dbReference type="AlphaFoldDB" id="A0A163ZFE8"/>
<dbReference type="RefSeq" id="WP_068733787.1">
    <property type="nucleotide sequence ID" value="NZ_LVYV01000012.1"/>
</dbReference>
<reference evidence="2 3" key="1">
    <citation type="submission" date="2016-03" db="EMBL/GenBank/DDBJ databases">
        <title>Microsymbionts genomes from the relict species Vavilovia formosa (Stev.) Fed.</title>
        <authorList>
            <person name="Kopat V."/>
            <person name="Chirak E."/>
            <person name="Kimeklis A."/>
            <person name="Andronov E."/>
        </authorList>
    </citation>
    <scope>NUCLEOTIDE SEQUENCE [LARGE SCALE GENOMIC DNA]</scope>
    <source>
        <strain evidence="2 3">Vaf07</strain>
    </source>
</reference>
<name>A0A163ZFE8_9BRAD</name>
<dbReference type="Proteomes" id="UP000076574">
    <property type="component" value="Unassembled WGS sequence"/>
</dbReference>